<keyword evidence="3 4" id="KW-0472">Membrane</keyword>
<reference evidence="6 10" key="4">
    <citation type="submission" date="2024-04" db="EMBL/GenBank/DDBJ databases">
        <title>Draft genome assemblies of urinary isolates.</title>
        <authorList>
            <person name="Appleberry H."/>
            <person name="Kula A."/>
            <person name="Wolfe A.J."/>
            <person name="Putonti C."/>
        </authorList>
    </citation>
    <scope>NUCLEOTIDE SEQUENCE [LARGE SCALE GENOMIC DNA]</scope>
    <source>
        <strain evidence="6 10">UMB12529</strain>
    </source>
</reference>
<keyword evidence="2 4" id="KW-1133">Transmembrane helix</keyword>
<dbReference type="InterPro" id="IPR036259">
    <property type="entry name" value="MFS_trans_sf"/>
</dbReference>
<feature type="transmembrane region" description="Helical" evidence="4">
    <location>
        <begin position="51"/>
        <end position="74"/>
    </location>
</feature>
<dbReference type="InterPro" id="IPR011701">
    <property type="entry name" value="MFS"/>
</dbReference>
<evidence type="ECO:0000256" key="4">
    <source>
        <dbReference type="SAM" id="Phobius"/>
    </source>
</evidence>
<reference evidence="7" key="1">
    <citation type="submission" date="2017-08" db="EMBL/GenBank/DDBJ databases">
        <authorList>
            <person name="de Groot N.N."/>
        </authorList>
    </citation>
    <scope>NUCLEOTIDE SEQUENCE [LARGE SCALE GENOMIC DNA]</scope>
    <source>
        <strain evidence="7">06D021</strain>
    </source>
</reference>
<proteinExistence type="predicted"/>
<feature type="transmembrane region" description="Helical" evidence="4">
    <location>
        <begin position="213"/>
        <end position="231"/>
    </location>
</feature>
<dbReference type="Proteomes" id="UP001458070">
    <property type="component" value="Unassembled WGS sequence"/>
</dbReference>
<feature type="transmembrane region" description="Helical" evidence="4">
    <location>
        <begin position="81"/>
        <end position="100"/>
    </location>
</feature>
<dbReference type="GO" id="GO:0022857">
    <property type="term" value="F:transmembrane transporter activity"/>
    <property type="evidence" value="ECO:0007669"/>
    <property type="project" value="InterPro"/>
</dbReference>
<dbReference type="Proteomes" id="UP000220639">
    <property type="component" value="Unassembled WGS sequence"/>
</dbReference>
<evidence type="ECO:0000256" key="1">
    <source>
        <dbReference type="ARBA" id="ARBA00022692"/>
    </source>
</evidence>
<sequence>MDTPTKSLSAPGFVTLAAGCNQLINWGISFYMPGTFARAIAHETGWAATEIYFGLTIAMLMMAMLSPFVARLLAHFGGQRIVVTGTLMISAGCLIMAYVHSLSAWFAAWALTGVGMRLALYDALFAALVNSYGQSARLTISRVTLAGGLASALFWPLGAGLLTQMNWRHALLIYALFGLLSAMLLWKMPNHKLPSPRRTIKRQRLSGRDKRSALLYASLIALVTFVSNGTSTHLPEFIASVGLPVAVGMLWGIGQTGARFLEVASGSALTPLRLTLLTTLVMPLCFALGLSGSYLSWAAGGFVLGYGAINGLTTVFKATLPLQLFAAEDYARRTGILLIPAQLLAAASPFVYAWLNHHLGMRGSLAVSAALALVVFGLAMSIAWDHREKTPAEIEERG</sequence>
<dbReference type="PANTHER" id="PTHR11360:SF290">
    <property type="entry name" value="MONOCARBOXYLATE MFS PERMEASE"/>
    <property type="match status" value="1"/>
</dbReference>
<evidence type="ECO:0000256" key="3">
    <source>
        <dbReference type="ARBA" id="ARBA00023136"/>
    </source>
</evidence>
<feature type="transmembrane region" description="Helical" evidence="4">
    <location>
        <begin position="106"/>
        <end position="128"/>
    </location>
</feature>
<dbReference type="RefSeq" id="WP_049086880.1">
    <property type="nucleotide sequence ID" value="NZ_CABGGZ010000051.1"/>
</dbReference>
<feature type="transmembrane region" description="Helical" evidence="4">
    <location>
        <begin position="303"/>
        <end position="324"/>
    </location>
</feature>
<dbReference type="InterPro" id="IPR050327">
    <property type="entry name" value="Proton-linked_MCT"/>
</dbReference>
<feature type="transmembrane region" description="Helical" evidence="4">
    <location>
        <begin position="274"/>
        <end position="297"/>
    </location>
</feature>
<dbReference type="PROSITE" id="PS51257">
    <property type="entry name" value="PROKAR_LIPOPROTEIN"/>
    <property type="match status" value="1"/>
</dbReference>
<dbReference type="Pfam" id="PF07690">
    <property type="entry name" value="MFS_1"/>
    <property type="match status" value="1"/>
</dbReference>
<dbReference type="PANTHER" id="PTHR11360">
    <property type="entry name" value="MONOCARBOXYLATE TRANSPORTER"/>
    <property type="match status" value="1"/>
</dbReference>
<evidence type="ECO:0000313" key="9">
    <source>
        <dbReference type="Proteomes" id="UP000557483"/>
    </source>
</evidence>
<dbReference type="EMBL" id="JABXRN010000001">
    <property type="protein sequence ID" value="MBA8125463.1"/>
    <property type="molecule type" value="Genomic_DNA"/>
</dbReference>
<evidence type="ECO:0000313" key="7">
    <source>
        <dbReference type="EMBL" id="SNU36881.1"/>
    </source>
</evidence>
<dbReference type="Gene3D" id="1.20.1250.20">
    <property type="entry name" value="MFS general substrate transporter like domains"/>
    <property type="match status" value="1"/>
</dbReference>
<dbReference type="EMBL" id="FZTC01000022">
    <property type="protein sequence ID" value="SNU36881.1"/>
    <property type="molecule type" value="Genomic_DNA"/>
</dbReference>
<dbReference type="EMBL" id="JBCGEM010000002">
    <property type="protein sequence ID" value="MEM0622836.1"/>
    <property type="molecule type" value="Genomic_DNA"/>
</dbReference>
<feature type="transmembrane region" description="Helical" evidence="4">
    <location>
        <begin position="140"/>
        <end position="158"/>
    </location>
</feature>
<evidence type="ECO:0000313" key="5">
    <source>
        <dbReference type="EMBL" id="MBA8125463.1"/>
    </source>
</evidence>
<feature type="transmembrane region" description="Helical" evidence="4">
    <location>
        <begin position="361"/>
        <end position="384"/>
    </location>
</feature>
<evidence type="ECO:0000313" key="8">
    <source>
        <dbReference type="Proteomes" id="UP000220639"/>
    </source>
</evidence>
<gene>
    <name evidence="6" type="ORF">AAFL32_02875</name>
    <name evidence="5" type="ORF">HV064_16375</name>
    <name evidence="7" type="ORF">KOSB73_290368</name>
</gene>
<evidence type="ECO:0000313" key="6">
    <source>
        <dbReference type="EMBL" id="MEM0622836.1"/>
    </source>
</evidence>
<dbReference type="Proteomes" id="UP000557483">
    <property type="component" value="Unassembled WGS sequence"/>
</dbReference>
<evidence type="ECO:0000256" key="2">
    <source>
        <dbReference type="ARBA" id="ARBA00022989"/>
    </source>
</evidence>
<organism evidence="7 8">
    <name type="scientific">Klebsiella grimontii</name>
    <dbReference type="NCBI Taxonomy" id="2058152"/>
    <lineage>
        <taxon>Bacteria</taxon>
        <taxon>Pseudomonadati</taxon>
        <taxon>Pseudomonadota</taxon>
        <taxon>Gammaproteobacteria</taxon>
        <taxon>Enterobacterales</taxon>
        <taxon>Enterobacteriaceae</taxon>
        <taxon>Klebsiella/Raoultella group</taxon>
        <taxon>Klebsiella</taxon>
    </lineage>
</organism>
<feature type="transmembrane region" description="Helical" evidence="4">
    <location>
        <begin position="12"/>
        <end position="31"/>
    </location>
</feature>
<feature type="transmembrane region" description="Helical" evidence="4">
    <location>
        <begin position="170"/>
        <end position="188"/>
    </location>
</feature>
<dbReference type="SUPFAM" id="SSF103473">
    <property type="entry name" value="MFS general substrate transporter"/>
    <property type="match status" value="1"/>
</dbReference>
<name>A0A285B7B8_9ENTR</name>
<evidence type="ECO:0000313" key="10">
    <source>
        <dbReference type="Proteomes" id="UP001458070"/>
    </source>
</evidence>
<accession>A0A285B7B8</accession>
<feature type="transmembrane region" description="Helical" evidence="4">
    <location>
        <begin position="336"/>
        <end position="355"/>
    </location>
</feature>
<feature type="transmembrane region" description="Helical" evidence="4">
    <location>
        <begin position="237"/>
        <end position="254"/>
    </location>
</feature>
<keyword evidence="10" id="KW-1185">Reference proteome</keyword>
<reference evidence="8" key="2">
    <citation type="submission" date="2017-08" db="EMBL/GenBank/DDBJ databases">
        <authorList>
            <person name="Brisse S."/>
        </authorList>
    </citation>
    <scope>NUCLEOTIDE SEQUENCE [LARGE SCALE GENOMIC DNA]</scope>
    <source>
        <strain evidence="8">06D021</strain>
    </source>
</reference>
<protein>
    <submittedName>
        <fullName evidence="5">MFS transporter</fullName>
    </submittedName>
    <submittedName>
        <fullName evidence="7">Major facilitator superfamily transporter</fullName>
    </submittedName>
</protein>
<keyword evidence="1 4" id="KW-0812">Transmembrane</keyword>
<dbReference type="AlphaFoldDB" id="A0A285B7B8"/>
<reference evidence="5 9" key="3">
    <citation type="submission" date="2020-06" db="EMBL/GenBank/DDBJ databases">
        <title>REHAB project genomes.</title>
        <authorList>
            <person name="Shaw L.P."/>
        </authorList>
    </citation>
    <scope>NUCLEOTIDE SEQUENCE [LARGE SCALE GENOMIC DNA]</scope>
    <source>
        <strain evidence="5 9">RHBSTW-00092</strain>
    </source>
</reference>